<proteinExistence type="predicted"/>
<sequence length="708" mass="79445">MTTSSFFDPIAYANRKQSTPVESPRESFLSLLKDNGFDIDHVEITGLTDVKRCYCTEHRKDTPLWYSYEEDREFGYGAWGDWREGVTHTFSQKEGGSPLSAQEKADIKVKLDAQKAIREAAQAKAQKDAADSARQLFESLPSPINTDALPYLVKKGVGAYGIRVDAKGNIVMPLHDFDGNLCSLEFIAPSGQKWVHTDGQVKGAYHLIGRIDHTTRLVYAAEGYSTAASVHEATRVPVMVCRNANNLYEIVKGMLPKLTATGIALVVAADNDHEKEAQGKKNAGIEVAKRILDDFNVPYFAPPVEAGVTDFNDLRDHNRIRKALNFTDGHFDPYPSLEVTQFEYDKPPVKPSWLIKGVLPFERIGLIFGAPGDFKSFVTLDMLCHMANGMDWHGHRVSRPIRTLYVCGEGQSGVHKRLRAWCKHHGRKGTTIYTTNEPVPFLDLQAINALMDKAIASMDEAPEVIVLDTLNRNFGDGDENSTSDMTRFIDNLKYVYSKYNCMVIPVHHSGNSESDRARGSSALKGAVDVEFKVFVENKAEMERDPTLQPVIKVVNTKMKDGEPMQPMLFHRQVVTVGEDEDGDPQTSVVLVPSEPVKSKDWIAEINKGKTMEAQILIAFDNLLAQQFAASRFCPPIVESTELNNLLYRFNPEANENTLRKNINRSIGKLTAENVIKKMGRNRHTKYQIINNDVVVWLRRHNTKKDNKE</sequence>
<dbReference type="Pfam" id="PF13362">
    <property type="entry name" value="Toprim_3"/>
    <property type="match status" value="1"/>
</dbReference>
<gene>
    <name evidence="2" type="ORF">ACFP85_12790</name>
</gene>
<organism evidence="2 3">
    <name type="scientific">Pseudobowmanella zhangzhouensis</name>
    <dbReference type="NCBI Taxonomy" id="1537679"/>
    <lineage>
        <taxon>Bacteria</taxon>
        <taxon>Pseudomonadati</taxon>
        <taxon>Pseudomonadota</taxon>
        <taxon>Gammaproteobacteria</taxon>
        <taxon>Alteromonadales</taxon>
        <taxon>Alteromonadaceae</taxon>
    </lineage>
</organism>
<dbReference type="RefSeq" id="WP_131258636.1">
    <property type="nucleotide sequence ID" value="NZ_JBHSUS010000001.1"/>
</dbReference>
<accession>A0ABW1XM98</accession>
<keyword evidence="3" id="KW-1185">Reference proteome</keyword>
<evidence type="ECO:0000313" key="3">
    <source>
        <dbReference type="Proteomes" id="UP001596364"/>
    </source>
</evidence>
<name>A0ABW1XM98_9ALTE</name>
<dbReference type="InterPro" id="IPR038724">
    <property type="entry name" value="RepA"/>
</dbReference>
<dbReference type="Proteomes" id="UP001596364">
    <property type="component" value="Unassembled WGS sequence"/>
</dbReference>
<dbReference type="CDD" id="cd01125">
    <property type="entry name" value="RepA_RSF1010_like"/>
    <property type="match status" value="1"/>
</dbReference>
<dbReference type="Pfam" id="PF13481">
    <property type="entry name" value="AAA_25"/>
    <property type="match status" value="1"/>
</dbReference>
<dbReference type="Gene3D" id="3.40.50.300">
    <property type="entry name" value="P-loop containing nucleotide triphosphate hydrolases"/>
    <property type="match status" value="1"/>
</dbReference>
<dbReference type="InterPro" id="IPR027417">
    <property type="entry name" value="P-loop_NTPase"/>
</dbReference>
<feature type="domain" description="Toprim" evidence="1">
    <location>
        <begin position="218"/>
        <end position="315"/>
    </location>
</feature>
<dbReference type="InterPro" id="IPR006171">
    <property type="entry name" value="TOPRIM_dom"/>
</dbReference>
<comment type="caution">
    <text evidence="2">The sequence shown here is derived from an EMBL/GenBank/DDBJ whole genome shotgun (WGS) entry which is preliminary data.</text>
</comment>
<evidence type="ECO:0000259" key="1">
    <source>
        <dbReference type="Pfam" id="PF13362"/>
    </source>
</evidence>
<reference evidence="3" key="1">
    <citation type="journal article" date="2019" name="Int. J. Syst. Evol. Microbiol.">
        <title>The Global Catalogue of Microorganisms (GCM) 10K type strain sequencing project: providing services to taxonomists for standard genome sequencing and annotation.</title>
        <authorList>
            <consortium name="The Broad Institute Genomics Platform"/>
            <consortium name="The Broad Institute Genome Sequencing Center for Infectious Disease"/>
            <person name="Wu L."/>
            <person name="Ma J."/>
        </authorList>
    </citation>
    <scope>NUCLEOTIDE SEQUENCE [LARGE SCALE GENOMIC DNA]</scope>
    <source>
        <strain evidence="3">CGMCC 1.16031</strain>
    </source>
</reference>
<dbReference type="SUPFAM" id="SSF52540">
    <property type="entry name" value="P-loop containing nucleoside triphosphate hydrolases"/>
    <property type="match status" value="1"/>
</dbReference>
<evidence type="ECO:0000313" key="2">
    <source>
        <dbReference type="EMBL" id="MFC6441023.1"/>
    </source>
</evidence>
<protein>
    <submittedName>
        <fullName evidence="2">AAA family ATPase</fullName>
    </submittedName>
</protein>
<dbReference type="EMBL" id="JBHSUS010000001">
    <property type="protein sequence ID" value="MFC6441023.1"/>
    <property type="molecule type" value="Genomic_DNA"/>
</dbReference>